<evidence type="ECO:0000256" key="1">
    <source>
        <dbReference type="ARBA" id="ARBA00004880"/>
    </source>
</evidence>
<dbReference type="InterPro" id="IPR004721">
    <property type="entry name" value="DHOdimr"/>
</dbReference>
<dbReference type="OrthoDB" id="1670005at2759"/>
<evidence type="ECO:0000313" key="9">
    <source>
        <dbReference type="EMBL" id="KTW29468.1"/>
    </source>
</evidence>
<dbReference type="EC" id="3.5.2.3" evidence="3"/>
<dbReference type="GO" id="GO:0005737">
    <property type="term" value="C:cytoplasm"/>
    <property type="evidence" value="ECO:0007669"/>
    <property type="project" value="TreeGrafter"/>
</dbReference>
<evidence type="ECO:0000256" key="5">
    <source>
        <dbReference type="ARBA" id="ARBA00022801"/>
    </source>
</evidence>
<dbReference type="UniPathway" id="UPA00070">
    <property type="reaction ID" value="UER00117"/>
</dbReference>
<evidence type="ECO:0000313" key="10">
    <source>
        <dbReference type="Proteomes" id="UP000053447"/>
    </source>
</evidence>
<keyword evidence="6" id="KW-0862">Zinc</keyword>
<evidence type="ECO:0000256" key="2">
    <source>
        <dbReference type="ARBA" id="ARBA00005631"/>
    </source>
</evidence>
<dbReference type="PIRSF" id="PIRSF001237">
    <property type="entry name" value="DHOdimr"/>
    <property type="match status" value="1"/>
</dbReference>
<keyword evidence="7" id="KW-0665">Pyrimidine biosynthesis</keyword>
<keyword evidence="5" id="KW-0378">Hydrolase</keyword>
<dbReference type="GeneID" id="28940602"/>
<keyword evidence="10" id="KW-1185">Reference proteome</keyword>
<reference evidence="10" key="1">
    <citation type="journal article" date="2016" name="Nat. Commun.">
        <title>Genome analysis of three Pneumocystis species reveals adaptation mechanisms to life exclusively in mammalian hosts.</title>
        <authorList>
            <person name="Ma L."/>
            <person name="Chen Z."/>
            <person name="Huang D.W."/>
            <person name="Kutty G."/>
            <person name="Ishihara M."/>
            <person name="Wang H."/>
            <person name="Abouelleil A."/>
            <person name="Bishop L."/>
            <person name="Davey E."/>
            <person name="Deng R."/>
            <person name="Deng X."/>
            <person name="Fan L."/>
            <person name="Fantoni G."/>
            <person name="Fitzgerald M."/>
            <person name="Gogineni E."/>
            <person name="Goldberg J.M."/>
            <person name="Handley G."/>
            <person name="Hu X."/>
            <person name="Huber C."/>
            <person name="Jiao X."/>
            <person name="Jones K."/>
            <person name="Levin J.Z."/>
            <person name="Liu Y."/>
            <person name="Macdonald P."/>
            <person name="Melnikov A."/>
            <person name="Raley C."/>
            <person name="Sassi M."/>
            <person name="Sherman B.T."/>
            <person name="Song X."/>
            <person name="Sykes S."/>
            <person name="Tran B."/>
            <person name="Walsh L."/>
            <person name="Xia Y."/>
            <person name="Yang J."/>
            <person name="Young S."/>
            <person name="Zeng Q."/>
            <person name="Zheng X."/>
            <person name="Stephens R."/>
            <person name="Nusbaum C."/>
            <person name="Birren B.W."/>
            <person name="Azadi P."/>
            <person name="Lempicki R.A."/>
            <person name="Cuomo C.A."/>
            <person name="Kovacs J.A."/>
        </authorList>
    </citation>
    <scope>NUCLEOTIDE SEQUENCE [LARGE SCALE GENOMIC DNA]</scope>
    <source>
        <strain evidence="10">RU7</strain>
    </source>
</reference>
<dbReference type="InterPro" id="IPR032466">
    <property type="entry name" value="Metal_Hydrolase"/>
</dbReference>
<organism evidence="9 10">
    <name type="scientific">Pneumocystis jirovecii (strain RU7)</name>
    <name type="common">Human pneumocystis pneumonia agent</name>
    <dbReference type="NCBI Taxonomy" id="1408657"/>
    <lineage>
        <taxon>Eukaryota</taxon>
        <taxon>Fungi</taxon>
        <taxon>Dikarya</taxon>
        <taxon>Ascomycota</taxon>
        <taxon>Taphrinomycotina</taxon>
        <taxon>Pneumocystomycetes</taxon>
        <taxon>Pneumocystaceae</taxon>
        <taxon>Pneumocystis</taxon>
    </lineage>
</organism>
<dbReference type="STRING" id="1408657.A0A0W4ZM58"/>
<evidence type="ECO:0000256" key="3">
    <source>
        <dbReference type="ARBA" id="ARBA00012860"/>
    </source>
</evidence>
<evidence type="ECO:0000256" key="6">
    <source>
        <dbReference type="ARBA" id="ARBA00022833"/>
    </source>
</evidence>
<dbReference type="Gene3D" id="3.20.20.140">
    <property type="entry name" value="Metal-dependent hydrolases"/>
    <property type="match status" value="1"/>
</dbReference>
<dbReference type="InterPro" id="IPR002195">
    <property type="entry name" value="Dihydroorotase_CS"/>
</dbReference>
<dbReference type="eggNOG" id="KOG2902">
    <property type="taxonomic scope" value="Eukaryota"/>
</dbReference>
<gene>
    <name evidence="9" type="ORF">T551_02084</name>
</gene>
<dbReference type="Pfam" id="PF04909">
    <property type="entry name" value="Amidohydro_2"/>
    <property type="match status" value="1"/>
</dbReference>
<dbReference type="RefSeq" id="XP_018229299.1">
    <property type="nucleotide sequence ID" value="XM_018374347.1"/>
</dbReference>
<dbReference type="InterPro" id="IPR006680">
    <property type="entry name" value="Amidohydro-rel"/>
</dbReference>
<protein>
    <recommendedName>
        <fullName evidence="3">dihydroorotase</fullName>
        <ecNumber evidence="3">3.5.2.3</ecNumber>
    </recommendedName>
</protein>
<evidence type="ECO:0000259" key="8">
    <source>
        <dbReference type="Pfam" id="PF04909"/>
    </source>
</evidence>
<dbReference type="GO" id="GO:0046872">
    <property type="term" value="F:metal ion binding"/>
    <property type="evidence" value="ECO:0007669"/>
    <property type="project" value="UniProtKB-KW"/>
</dbReference>
<dbReference type="GO" id="GO:0004151">
    <property type="term" value="F:dihydroorotase activity"/>
    <property type="evidence" value="ECO:0007669"/>
    <property type="project" value="UniProtKB-EC"/>
</dbReference>
<dbReference type="NCBIfam" id="TIGR00856">
    <property type="entry name" value="pyrC_dimer"/>
    <property type="match status" value="1"/>
</dbReference>
<dbReference type="PANTHER" id="PTHR43137:SF1">
    <property type="entry name" value="DIHYDROOROTASE"/>
    <property type="match status" value="1"/>
</dbReference>
<comment type="caution">
    <text evidence="9">The sequence shown here is derived from an EMBL/GenBank/DDBJ whole genome shotgun (WGS) entry which is preliminary data.</text>
</comment>
<accession>A0A0W4ZM58</accession>
<dbReference type="GO" id="GO:0044205">
    <property type="term" value="P:'de novo' UMP biosynthetic process"/>
    <property type="evidence" value="ECO:0007669"/>
    <property type="project" value="UniProtKB-UniPathway"/>
</dbReference>
<comment type="pathway">
    <text evidence="1">Pyrimidine metabolism; UMP biosynthesis via de novo pathway; (S)-dihydroorotate from bicarbonate: step 3/3.</text>
</comment>
<dbReference type="AlphaFoldDB" id="A0A0W4ZM58"/>
<evidence type="ECO:0000256" key="7">
    <source>
        <dbReference type="ARBA" id="ARBA00022975"/>
    </source>
</evidence>
<name>A0A0W4ZM58_PNEJ7</name>
<dbReference type="HAMAP" id="MF_00219">
    <property type="entry name" value="PyrC_classII"/>
    <property type="match status" value="1"/>
</dbReference>
<proteinExistence type="inferred from homology"/>
<dbReference type="VEuPathDB" id="FungiDB:T551_02084"/>
<dbReference type="GO" id="GO:0006207">
    <property type="term" value="P:'de novo' pyrimidine nucleobase biosynthetic process"/>
    <property type="evidence" value="ECO:0007669"/>
    <property type="project" value="EnsemblFungi"/>
</dbReference>
<dbReference type="EMBL" id="LFWA01000009">
    <property type="protein sequence ID" value="KTW29468.1"/>
    <property type="molecule type" value="Genomic_DNA"/>
</dbReference>
<comment type="similarity">
    <text evidence="2">Belongs to the metallo-dependent hydrolases superfamily. DHOase family. Class II DHOase subfamily.</text>
</comment>
<keyword evidence="4" id="KW-0479">Metal-binding</keyword>
<sequence>MNYLELSAGADFHTHLRSNEMMKQIVPSIHHGGCSIVYVMPNLMPPITTIDMCMNYKRELEALDSNTTFLMSLYLCPEITPVVIEQAKAVGIVGVKAYPKGVTTNSEFGIESYEPYYPTLSAMEKHGLVLNIHGEAHYSTEKEAVTVLTAEQAFLPTLHNLHARFPKLKIVLEHCTTAAAIEAVKSCGDNVVGTITAHHLFLTIDDWAGNAYAYCKPVAKLPSDRKELLNIATSGNKKFFLGSDSAPHPRAHKINTKRIAAGIFTQPYLMSYLAEAFESIGKLDKLENFACIFGREFYNVKNVGMDKKIILKKQPFQVPSEFGSGDTSVVPFLEGSILNWTVTWKQ</sequence>
<dbReference type="Proteomes" id="UP000053447">
    <property type="component" value="Unassembled WGS sequence"/>
</dbReference>
<dbReference type="SUPFAM" id="SSF51556">
    <property type="entry name" value="Metallo-dependent hydrolases"/>
    <property type="match status" value="1"/>
</dbReference>
<evidence type="ECO:0000256" key="4">
    <source>
        <dbReference type="ARBA" id="ARBA00022723"/>
    </source>
</evidence>
<dbReference type="PROSITE" id="PS00483">
    <property type="entry name" value="DIHYDROOROTASE_2"/>
    <property type="match status" value="1"/>
</dbReference>
<dbReference type="PANTHER" id="PTHR43137">
    <property type="entry name" value="DIHYDROOROTASE"/>
    <property type="match status" value="1"/>
</dbReference>
<feature type="domain" description="Amidohydrolase-related" evidence="8">
    <location>
        <begin position="84"/>
        <end position="187"/>
    </location>
</feature>